<name>A0AAV6H0L9_9TELE</name>
<reference evidence="5" key="1">
    <citation type="submission" date="2020-10" db="EMBL/GenBank/DDBJ databases">
        <title>Chromosome-scale genome assembly of the Allis shad, Alosa alosa.</title>
        <authorList>
            <person name="Margot Z."/>
            <person name="Christophe K."/>
            <person name="Cabau C."/>
            <person name="Louis A."/>
            <person name="Berthelot C."/>
            <person name="Parey E."/>
            <person name="Roest Crollius H."/>
            <person name="Montfort J."/>
            <person name="Robinson-Rechavi M."/>
            <person name="Bucao C."/>
            <person name="Bouchez O."/>
            <person name="Gislard M."/>
            <person name="Lluch J."/>
            <person name="Milhes M."/>
            <person name="Lampietro C."/>
            <person name="Lopez Roques C."/>
            <person name="Donnadieu C."/>
            <person name="Braasch I."/>
            <person name="Desvignes T."/>
            <person name="Postlethwait J."/>
            <person name="Bobe J."/>
            <person name="Guiguen Y."/>
        </authorList>
    </citation>
    <scope>NUCLEOTIDE SEQUENCE</scope>
    <source>
        <strain evidence="5">M-15738</strain>
        <tissue evidence="5">Blood</tissue>
    </source>
</reference>
<dbReference type="GO" id="GO:0048599">
    <property type="term" value="P:oocyte development"/>
    <property type="evidence" value="ECO:0007669"/>
    <property type="project" value="TreeGrafter"/>
</dbReference>
<dbReference type="CDD" id="cd00202">
    <property type="entry name" value="ZnF_GATA"/>
    <property type="match status" value="1"/>
</dbReference>
<sequence length="566" mass="61600">MSTRAMNSQASMNGTYGAMDDIEAWDHQVSQSSILYLLQEASKLALPAKALDYPESGSAKVPCENSEQKQPISSCLCPSQFPDGKSGEGASQPSFSGSFSLLHACEGSSPWEVMSLINQQCERLLHSGQADGQEEDSTAVSTNNDPSDNLLCPSSNSIHAEESECRENSVCSTSALSLAVSEIRDHCSVVSHSGETDIVKEEALVVRSTETIPQHCAVQSAQDIDNRAADAPVNLSDHNYSFSVSTTCRLLSLHQEQCAELPCSEAEVVASPCTKSPPQSDQRPTSDCQVDRKLSHSPSRKGAEPNPGPSSVKEPGLTLAEDKAFKPSPGFSLDCNNNVKPHSPVQTKPPRVCEPTGSGISSATLELSLPTGLPTPDHKSLRDQEEGETTKAQTQPRAAAAHPSDNQRSRTPRKQAHPCRSVDPRDPNLQGVIFSMNSKLDDSSNQCRLLITSNYRKELRKRACGGRRCRALRLPREASSSEEECESYSLSKSKTCASCCTRKTPLWRDAEDGTPLCNACGIRYKKYRVRCTNCWHIPRKDGKSRSQCFKCGDVLRLTSTHKRAGW</sequence>
<dbReference type="SUPFAM" id="SSF57716">
    <property type="entry name" value="Glucocorticoid receptor-like (DNA-binding domain)"/>
    <property type="match status" value="1"/>
</dbReference>
<evidence type="ECO:0000256" key="2">
    <source>
        <dbReference type="PROSITE-ProRule" id="PRU00094"/>
    </source>
</evidence>
<dbReference type="PANTHER" id="PTHR47341:SF1">
    <property type="entry name" value="GATA-TYPE ZINC FINGER PROTEIN 1"/>
    <property type="match status" value="1"/>
</dbReference>
<keyword evidence="1" id="KW-0539">Nucleus</keyword>
<dbReference type="PANTHER" id="PTHR47341">
    <property type="entry name" value="GATA-TYPE ZINC FINGER PROTEIN 1"/>
    <property type="match status" value="1"/>
</dbReference>
<keyword evidence="2" id="KW-0479">Metal-binding</keyword>
<feature type="region of interest" description="Disordered" evidence="3">
    <location>
        <begin position="271"/>
        <end position="428"/>
    </location>
</feature>
<comment type="caution">
    <text evidence="5">The sequence shown here is derived from an EMBL/GenBank/DDBJ whole genome shotgun (WGS) entry which is preliminary data.</text>
</comment>
<protein>
    <recommendedName>
        <fullName evidence="4">GATA-type domain-containing protein</fullName>
    </recommendedName>
</protein>
<dbReference type="InterPro" id="IPR013088">
    <property type="entry name" value="Znf_NHR/GATA"/>
</dbReference>
<dbReference type="InterPro" id="IPR000679">
    <property type="entry name" value="Znf_GATA"/>
</dbReference>
<accession>A0AAV6H0L9</accession>
<dbReference type="Proteomes" id="UP000823561">
    <property type="component" value="Chromosome 7"/>
</dbReference>
<feature type="compositionally biased region" description="Polar residues" evidence="3">
    <location>
        <begin position="138"/>
        <end position="153"/>
    </location>
</feature>
<evidence type="ECO:0000259" key="4">
    <source>
        <dbReference type="PROSITE" id="PS50114"/>
    </source>
</evidence>
<dbReference type="GO" id="GO:0006357">
    <property type="term" value="P:regulation of transcription by RNA polymerase II"/>
    <property type="evidence" value="ECO:0007669"/>
    <property type="project" value="TreeGrafter"/>
</dbReference>
<organism evidence="5 6">
    <name type="scientific">Alosa alosa</name>
    <name type="common">allis shad</name>
    <dbReference type="NCBI Taxonomy" id="278164"/>
    <lineage>
        <taxon>Eukaryota</taxon>
        <taxon>Metazoa</taxon>
        <taxon>Chordata</taxon>
        <taxon>Craniata</taxon>
        <taxon>Vertebrata</taxon>
        <taxon>Euteleostomi</taxon>
        <taxon>Actinopterygii</taxon>
        <taxon>Neopterygii</taxon>
        <taxon>Teleostei</taxon>
        <taxon>Clupei</taxon>
        <taxon>Clupeiformes</taxon>
        <taxon>Clupeoidei</taxon>
        <taxon>Clupeidae</taxon>
        <taxon>Alosa</taxon>
    </lineage>
</organism>
<dbReference type="Pfam" id="PF00320">
    <property type="entry name" value="GATA"/>
    <property type="match status" value="1"/>
</dbReference>
<evidence type="ECO:0000256" key="3">
    <source>
        <dbReference type="SAM" id="MobiDB-lite"/>
    </source>
</evidence>
<dbReference type="Gene3D" id="3.30.50.10">
    <property type="entry name" value="Erythroid Transcription Factor GATA-1, subunit A"/>
    <property type="match status" value="1"/>
</dbReference>
<feature type="domain" description="GATA-type" evidence="4">
    <location>
        <begin position="490"/>
        <end position="525"/>
    </location>
</feature>
<feature type="compositionally biased region" description="Polar residues" evidence="3">
    <location>
        <begin position="334"/>
        <end position="346"/>
    </location>
</feature>
<evidence type="ECO:0000313" key="5">
    <source>
        <dbReference type="EMBL" id="KAG5278831.1"/>
    </source>
</evidence>
<keyword evidence="6" id="KW-1185">Reference proteome</keyword>
<dbReference type="EMBL" id="JADWDJ010000007">
    <property type="protein sequence ID" value="KAG5278831.1"/>
    <property type="molecule type" value="Genomic_DNA"/>
</dbReference>
<keyword evidence="2" id="KW-0862">Zinc</keyword>
<dbReference type="AlphaFoldDB" id="A0AAV6H0L9"/>
<dbReference type="GO" id="GO:0043565">
    <property type="term" value="F:sequence-specific DNA binding"/>
    <property type="evidence" value="ECO:0007669"/>
    <property type="project" value="InterPro"/>
</dbReference>
<feature type="region of interest" description="Disordered" evidence="3">
    <location>
        <begin position="128"/>
        <end position="153"/>
    </location>
</feature>
<dbReference type="PROSITE" id="PS50114">
    <property type="entry name" value="GATA_ZN_FINGER_2"/>
    <property type="match status" value="1"/>
</dbReference>
<proteinExistence type="predicted"/>
<keyword evidence="2" id="KW-0863">Zinc-finger</keyword>
<dbReference type="SMART" id="SM00401">
    <property type="entry name" value="ZnF_GATA"/>
    <property type="match status" value="1"/>
</dbReference>
<dbReference type="GO" id="GO:0005634">
    <property type="term" value="C:nucleus"/>
    <property type="evidence" value="ECO:0007669"/>
    <property type="project" value="TreeGrafter"/>
</dbReference>
<feature type="compositionally biased region" description="Polar residues" evidence="3">
    <location>
        <begin position="273"/>
        <end position="288"/>
    </location>
</feature>
<dbReference type="InterPro" id="IPR053116">
    <property type="entry name" value="GATA-type_Znf_Regulator"/>
</dbReference>
<gene>
    <name evidence="5" type="ORF">AALO_G00103210</name>
</gene>
<dbReference type="GO" id="GO:0008270">
    <property type="term" value="F:zinc ion binding"/>
    <property type="evidence" value="ECO:0007669"/>
    <property type="project" value="UniProtKB-KW"/>
</dbReference>
<evidence type="ECO:0000256" key="1">
    <source>
        <dbReference type="ARBA" id="ARBA00023242"/>
    </source>
</evidence>
<evidence type="ECO:0000313" key="6">
    <source>
        <dbReference type="Proteomes" id="UP000823561"/>
    </source>
</evidence>
<dbReference type="GO" id="GO:0007283">
    <property type="term" value="P:spermatogenesis"/>
    <property type="evidence" value="ECO:0007669"/>
    <property type="project" value="TreeGrafter"/>
</dbReference>